<keyword evidence="11" id="KW-1185">Reference proteome</keyword>
<keyword evidence="6" id="KW-0333">Golgi apparatus</keyword>
<accession>B8C269</accession>
<protein>
    <recommendedName>
        <fullName evidence="12">Sulfotransferase domain-containing protein</fullName>
    </recommendedName>
</protein>
<comment type="similarity">
    <text evidence="2">Belongs to the sulfotransferase 2 family.</text>
</comment>
<dbReference type="KEGG" id="tps:THAPSDRAFT_5182"/>
<evidence type="ECO:0000313" key="10">
    <source>
        <dbReference type="EMBL" id="EED91894.1"/>
    </source>
</evidence>
<dbReference type="EMBL" id="CM000642">
    <property type="protein sequence ID" value="EED91894.1"/>
    <property type="molecule type" value="Genomic_DNA"/>
</dbReference>
<comment type="subcellular location">
    <subcellularLocation>
        <location evidence="1">Golgi apparatus membrane</location>
        <topology evidence="1">Single-pass type II membrane protein</topology>
    </subcellularLocation>
</comment>
<dbReference type="InterPro" id="IPR027417">
    <property type="entry name" value="P-loop_NTPase"/>
</dbReference>
<keyword evidence="3" id="KW-0808">Transferase</keyword>
<dbReference type="PaxDb" id="35128-Thaps5182"/>
<gene>
    <name evidence="10" type="ORF">THAPSDRAFT_5182</name>
</gene>
<dbReference type="GeneID" id="7449714"/>
<dbReference type="InParanoid" id="B8C269"/>
<evidence type="ECO:0008006" key="12">
    <source>
        <dbReference type="Google" id="ProtNLM"/>
    </source>
</evidence>
<evidence type="ECO:0000256" key="8">
    <source>
        <dbReference type="ARBA" id="ARBA00023180"/>
    </source>
</evidence>
<evidence type="ECO:0000256" key="9">
    <source>
        <dbReference type="SAM" id="MobiDB-lite"/>
    </source>
</evidence>
<feature type="region of interest" description="Disordered" evidence="9">
    <location>
        <begin position="84"/>
        <end position="109"/>
    </location>
</feature>
<dbReference type="AlphaFoldDB" id="B8C269"/>
<dbReference type="HOGENOM" id="CLU_324292_0_0_1"/>
<evidence type="ECO:0000256" key="5">
    <source>
        <dbReference type="ARBA" id="ARBA00022989"/>
    </source>
</evidence>
<evidence type="ECO:0000313" key="11">
    <source>
        <dbReference type="Proteomes" id="UP000001449"/>
    </source>
</evidence>
<evidence type="ECO:0000256" key="2">
    <source>
        <dbReference type="ARBA" id="ARBA00006339"/>
    </source>
</evidence>
<dbReference type="PANTHER" id="PTHR12137">
    <property type="entry name" value="CARBOHYDRATE SULFOTRANSFERASE"/>
    <property type="match status" value="1"/>
</dbReference>
<feature type="compositionally biased region" description="Polar residues" evidence="9">
    <location>
        <begin position="90"/>
        <end position="103"/>
    </location>
</feature>
<evidence type="ECO:0000256" key="4">
    <source>
        <dbReference type="ARBA" id="ARBA00022692"/>
    </source>
</evidence>
<dbReference type="Gene3D" id="3.40.50.300">
    <property type="entry name" value="P-loop containing nucleotide triphosphate hydrolases"/>
    <property type="match status" value="2"/>
</dbReference>
<dbReference type="Pfam" id="PF03567">
    <property type="entry name" value="Sulfotransfer_2"/>
    <property type="match status" value="1"/>
</dbReference>
<keyword evidence="8" id="KW-0325">Glycoprotein</keyword>
<evidence type="ECO:0000256" key="6">
    <source>
        <dbReference type="ARBA" id="ARBA00023034"/>
    </source>
</evidence>
<dbReference type="InterPro" id="IPR005331">
    <property type="entry name" value="Sulfotransferase"/>
</dbReference>
<dbReference type="InterPro" id="IPR018011">
    <property type="entry name" value="Carb_sulfotrans_8-10"/>
</dbReference>
<dbReference type="PANTHER" id="PTHR12137:SF54">
    <property type="entry name" value="CARBOHYDRATE SULFOTRANSFERASE"/>
    <property type="match status" value="1"/>
</dbReference>
<evidence type="ECO:0000256" key="1">
    <source>
        <dbReference type="ARBA" id="ARBA00004323"/>
    </source>
</evidence>
<keyword evidence="4" id="KW-0812">Transmembrane</keyword>
<dbReference type="Proteomes" id="UP000001449">
    <property type="component" value="Chromosome 5"/>
</dbReference>
<sequence>MYSNATHRNQREHEFRPLVQSSSASSVSAFARPYTRPIFSSTSPREHKRSSEMSRRQRAKFIAKCVAVILLVCLGASRLSTQHVPPLDATSDSVESQRSNSNDGGLRGADTVTHSYVENWKKAHKVPWWAMKDSYSKYPKDKQVCFVHVGKTAGSTIGCEIGFNLHCQQDREIAAGLLPKYTTNMFHTDVYDCDDTSGYFLFVLRNPLERLKSAFNYDKPNDWDNFRKTHGEVAYNRKKSFYLDCPFDTFDELGQNGLNEESPARDECKQRAQTSITGTELFTSHFYYNYQYYLEAVPEDAQILSIRTEHIIEDWNSVEVELGGKEEILGSPSKTELSHKNVNDNASDSDKYLSEESRVLICKMLCNEIQVYKGILKRSVNLNENHYAQSMEELNDSCPLEADATSCDTELPGIHEKLVKHRGYGQPAVESAYEQHWQGKYTLPNKMTKDYTLYPPKVDAAKEICLVHIGLTTGKSAGCALGFTLSDCKEGIVPGLLPQYTTRRFHCGIYDCFDDSAFYFFMLRNPIDRLVAAFNYDRPNDWENYKNSDARQYAFRRPLYYDCPFSSIEDLAQLGLAKNGNVTEECRRRASGAVDGQMQFSKHMYYNLQFHLEGIPEDARIISLRAEHLTDDWNSAESIIGGAKNILYADQTLIVSRSDNTTLSDESRELLCEKLCNEIQVYKKILGVSVNLSKEQVHQSLSELALSCPKETDASSCGDPLPDITKKLYLGRGYDPDKVLAAPTGEIAVGRATEPEPPSPYELIWPKLKLPKYMKKSREFVVDVAKDKQICFTHIGKTAGSTVGCALGFNLHCSGNSQAPGLLPLYATNMLHCQMYDCWDDSAYALFVVRNPLDRLISAFNYDNPSKDWSKFRREYGEKHYKFRKHLYQDCPFKSLNQLAQIGLSKYGNATEECRGRAARAVEGTEHFGDHMFFNYLYHLEAAPKNAKIMTMRTEHLVDDWNSVEYTVGGEKNILGPNQTVLAHNNVNKESGDELKYLSDESRTLICEKLCNEIQTYKKVLQLSINLNEEQVAQSIEELAISCPLEAKATTCSTPLPDISDKLVNSRGYLKIEN</sequence>
<dbReference type="GO" id="GO:0000139">
    <property type="term" value="C:Golgi membrane"/>
    <property type="evidence" value="ECO:0007669"/>
    <property type="project" value="UniProtKB-SubCell"/>
</dbReference>
<dbReference type="GO" id="GO:0008146">
    <property type="term" value="F:sulfotransferase activity"/>
    <property type="evidence" value="ECO:0007669"/>
    <property type="project" value="InterPro"/>
</dbReference>
<keyword evidence="7" id="KW-0472">Membrane</keyword>
<dbReference type="RefSeq" id="XP_002290142.1">
    <property type="nucleotide sequence ID" value="XM_002290106.1"/>
</dbReference>
<feature type="region of interest" description="Disordered" evidence="9">
    <location>
        <begin position="1"/>
        <end position="20"/>
    </location>
</feature>
<evidence type="ECO:0000256" key="7">
    <source>
        <dbReference type="ARBA" id="ARBA00023136"/>
    </source>
</evidence>
<reference evidence="10 11" key="2">
    <citation type="journal article" date="2008" name="Nature">
        <title>The Phaeodactylum genome reveals the evolutionary history of diatom genomes.</title>
        <authorList>
            <person name="Bowler C."/>
            <person name="Allen A.E."/>
            <person name="Badger J.H."/>
            <person name="Grimwood J."/>
            <person name="Jabbari K."/>
            <person name="Kuo A."/>
            <person name="Maheswari U."/>
            <person name="Martens C."/>
            <person name="Maumus F."/>
            <person name="Otillar R.P."/>
            <person name="Rayko E."/>
            <person name="Salamov A."/>
            <person name="Vandepoele K."/>
            <person name="Beszteri B."/>
            <person name="Gruber A."/>
            <person name="Heijde M."/>
            <person name="Katinka M."/>
            <person name="Mock T."/>
            <person name="Valentin K."/>
            <person name="Verret F."/>
            <person name="Berges J.A."/>
            <person name="Brownlee C."/>
            <person name="Cadoret J.P."/>
            <person name="Chiovitti A."/>
            <person name="Choi C.J."/>
            <person name="Coesel S."/>
            <person name="De Martino A."/>
            <person name="Detter J.C."/>
            <person name="Durkin C."/>
            <person name="Falciatore A."/>
            <person name="Fournet J."/>
            <person name="Haruta M."/>
            <person name="Huysman M.J."/>
            <person name="Jenkins B.D."/>
            <person name="Jiroutova K."/>
            <person name="Jorgensen R.E."/>
            <person name="Joubert Y."/>
            <person name="Kaplan A."/>
            <person name="Kroger N."/>
            <person name="Kroth P.G."/>
            <person name="La Roche J."/>
            <person name="Lindquist E."/>
            <person name="Lommer M."/>
            <person name="Martin-Jezequel V."/>
            <person name="Lopez P.J."/>
            <person name="Lucas S."/>
            <person name="Mangogna M."/>
            <person name="McGinnis K."/>
            <person name="Medlin L.K."/>
            <person name="Montsant A."/>
            <person name="Oudot-Le Secq M.P."/>
            <person name="Napoli C."/>
            <person name="Obornik M."/>
            <person name="Parker M.S."/>
            <person name="Petit J.L."/>
            <person name="Porcel B.M."/>
            <person name="Poulsen N."/>
            <person name="Robison M."/>
            <person name="Rychlewski L."/>
            <person name="Rynearson T.A."/>
            <person name="Schmutz J."/>
            <person name="Shapiro H."/>
            <person name="Siaut M."/>
            <person name="Stanley M."/>
            <person name="Sussman M.R."/>
            <person name="Taylor A.R."/>
            <person name="Vardi A."/>
            <person name="von Dassow P."/>
            <person name="Vyverman W."/>
            <person name="Willis A."/>
            <person name="Wyrwicz L.S."/>
            <person name="Rokhsar D.S."/>
            <person name="Weissenbach J."/>
            <person name="Armbrust E.V."/>
            <person name="Green B.R."/>
            <person name="Van de Peer Y."/>
            <person name="Grigoriev I.V."/>
        </authorList>
    </citation>
    <scope>NUCLEOTIDE SEQUENCE [LARGE SCALE GENOMIC DNA]</scope>
    <source>
        <strain evidence="10 11">CCMP1335</strain>
    </source>
</reference>
<name>B8C269_THAPS</name>
<keyword evidence="5" id="KW-1133">Transmembrane helix</keyword>
<dbReference type="GO" id="GO:0016051">
    <property type="term" value="P:carbohydrate biosynthetic process"/>
    <property type="evidence" value="ECO:0007669"/>
    <property type="project" value="InterPro"/>
</dbReference>
<proteinExistence type="inferred from homology"/>
<evidence type="ECO:0000256" key="3">
    <source>
        <dbReference type="ARBA" id="ARBA00022679"/>
    </source>
</evidence>
<reference evidence="10 11" key="1">
    <citation type="journal article" date="2004" name="Science">
        <title>The genome of the diatom Thalassiosira pseudonana: ecology, evolution, and metabolism.</title>
        <authorList>
            <person name="Armbrust E.V."/>
            <person name="Berges J.A."/>
            <person name="Bowler C."/>
            <person name="Green B.R."/>
            <person name="Martinez D."/>
            <person name="Putnam N.H."/>
            <person name="Zhou S."/>
            <person name="Allen A.E."/>
            <person name="Apt K.E."/>
            <person name="Bechner M."/>
            <person name="Brzezinski M.A."/>
            <person name="Chaal B.K."/>
            <person name="Chiovitti A."/>
            <person name="Davis A.K."/>
            <person name="Demarest M.S."/>
            <person name="Detter J.C."/>
            <person name="Glavina T."/>
            <person name="Goodstein D."/>
            <person name="Hadi M.Z."/>
            <person name="Hellsten U."/>
            <person name="Hildebrand M."/>
            <person name="Jenkins B.D."/>
            <person name="Jurka J."/>
            <person name="Kapitonov V.V."/>
            <person name="Kroger N."/>
            <person name="Lau W.W."/>
            <person name="Lane T.W."/>
            <person name="Larimer F.W."/>
            <person name="Lippmeier J.C."/>
            <person name="Lucas S."/>
            <person name="Medina M."/>
            <person name="Montsant A."/>
            <person name="Obornik M."/>
            <person name="Parker M.S."/>
            <person name="Palenik B."/>
            <person name="Pazour G.J."/>
            <person name="Richardson P.M."/>
            <person name="Rynearson T.A."/>
            <person name="Saito M.A."/>
            <person name="Schwartz D.C."/>
            <person name="Thamatrakoln K."/>
            <person name="Valentin K."/>
            <person name="Vardi A."/>
            <person name="Wilkerson F.P."/>
            <person name="Rokhsar D.S."/>
        </authorList>
    </citation>
    <scope>NUCLEOTIDE SEQUENCE [LARGE SCALE GENOMIC DNA]</scope>
    <source>
        <strain evidence="10 11">CCMP1335</strain>
    </source>
</reference>
<organism evidence="10 11">
    <name type="scientific">Thalassiosira pseudonana</name>
    <name type="common">Marine diatom</name>
    <name type="synonym">Cyclotella nana</name>
    <dbReference type="NCBI Taxonomy" id="35128"/>
    <lineage>
        <taxon>Eukaryota</taxon>
        <taxon>Sar</taxon>
        <taxon>Stramenopiles</taxon>
        <taxon>Ochrophyta</taxon>
        <taxon>Bacillariophyta</taxon>
        <taxon>Coscinodiscophyceae</taxon>
        <taxon>Thalassiosirophycidae</taxon>
        <taxon>Thalassiosirales</taxon>
        <taxon>Thalassiosiraceae</taxon>
        <taxon>Thalassiosira</taxon>
    </lineage>
</organism>